<comment type="caution">
    <text evidence="14">The sequence shown here is derived from an EMBL/GenBank/DDBJ whole genome shotgun (WGS) entry which is preliminary data.</text>
</comment>
<feature type="region of interest" description="Disordered" evidence="11">
    <location>
        <begin position="1216"/>
        <end position="1235"/>
    </location>
</feature>
<name>A0A9P5ADL2_9HYPO</name>
<evidence type="ECO:0000313" key="14">
    <source>
        <dbReference type="EMBL" id="KAF4336631.1"/>
    </source>
</evidence>
<feature type="transmembrane region" description="Helical" evidence="12">
    <location>
        <begin position="1184"/>
        <end position="1210"/>
    </location>
</feature>
<dbReference type="InterPro" id="IPR000560">
    <property type="entry name" value="His_Pase_clade-2"/>
</dbReference>
<feature type="region of interest" description="Disordered" evidence="11">
    <location>
        <begin position="1162"/>
        <end position="1181"/>
    </location>
</feature>
<evidence type="ECO:0000256" key="9">
    <source>
        <dbReference type="ARBA" id="ARBA00068817"/>
    </source>
</evidence>
<dbReference type="Pfam" id="PF00328">
    <property type="entry name" value="His_Phos_2"/>
    <property type="match status" value="1"/>
</dbReference>
<dbReference type="CDD" id="cd07061">
    <property type="entry name" value="HP_HAP_like"/>
    <property type="match status" value="1"/>
</dbReference>
<dbReference type="EC" id="6.1.1.10" evidence="2"/>
<keyword evidence="12" id="KW-1133">Transmembrane helix</keyword>
<dbReference type="EMBL" id="PVQB02000483">
    <property type="protein sequence ID" value="KAF4336631.1"/>
    <property type="molecule type" value="Genomic_DNA"/>
</dbReference>
<keyword evidence="3" id="KW-0436">Ligase</keyword>
<keyword evidence="6" id="KW-0648">Protein biosynthesis</keyword>
<organism evidence="14 15">
    <name type="scientific">Fusarium beomiforme</name>
    <dbReference type="NCBI Taxonomy" id="44412"/>
    <lineage>
        <taxon>Eukaryota</taxon>
        <taxon>Fungi</taxon>
        <taxon>Dikarya</taxon>
        <taxon>Ascomycota</taxon>
        <taxon>Pezizomycotina</taxon>
        <taxon>Sordariomycetes</taxon>
        <taxon>Hypocreomycetidae</taxon>
        <taxon>Hypocreales</taxon>
        <taxon>Nectriaceae</taxon>
        <taxon>Fusarium</taxon>
        <taxon>Fusarium burgessii species complex</taxon>
    </lineage>
</organism>
<dbReference type="PRINTS" id="PR01041">
    <property type="entry name" value="TRNASYNTHMET"/>
</dbReference>
<evidence type="ECO:0000313" key="15">
    <source>
        <dbReference type="Proteomes" id="UP000730481"/>
    </source>
</evidence>
<dbReference type="InterPro" id="IPR016181">
    <property type="entry name" value="Acyl_CoA_acyltransferase"/>
</dbReference>
<comment type="catalytic activity">
    <reaction evidence="8">
        <text>tRNA(Met) + L-methionine + ATP = L-methionyl-tRNA(Met) + AMP + diphosphate</text>
        <dbReference type="Rhea" id="RHEA:13481"/>
        <dbReference type="Rhea" id="RHEA-COMP:9667"/>
        <dbReference type="Rhea" id="RHEA-COMP:9698"/>
        <dbReference type="ChEBI" id="CHEBI:30616"/>
        <dbReference type="ChEBI" id="CHEBI:33019"/>
        <dbReference type="ChEBI" id="CHEBI:57844"/>
        <dbReference type="ChEBI" id="CHEBI:78442"/>
        <dbReference type="ChEBI" id="CHEBI:78530"/>
        <dbReference type="ChEBI" id="CHEBI:456215"/>
        <dbReference type="EC" id="6.1.1.10"/>
    </reaction>
</comment>
<dbReference type="GO" id="GO:0004825">
    <property type="term" value="F:methionine-tRNA ligase activity"/>
    <property type="evidence" value="ECO:0007669"/>
    <property type="project" value="UniProtKB-EC"/>
</dbReference>
<dbReference type="Pfam" id="PF09334">
    <property type="entry name" value="tRNA-synt_1g"/>
    <property type="match status" value="1"/>
</dbReference>
<feature type="domain" description="N-acetyltransferase" evidence="13">
    <location>
        <begin position="595"/>
        <end position="765"/>
    </location>
</feature>
<dbReference type="InterPro" id="IPR000182">
    <property type="entry name" value="GNAT_dom"/>
</dbReference>
<accession>A0A9P5ADL2</accession>
<dbReference type="GO" id="GO:0006431">
    <property type="term" value="P:methionyl-tRNA aminoacylation"/>
    <property type="evidence" value="ECO:0007669"/>
    <property type="project" value="InterPro"/>
</dbReference>
<evidence type="ECO:0000259" key="13">
    <source>
        <dbReference type="PROSITE" id="PS51186"/>
    </source>
</evidence>
<evidence type="ECO:0000256" key="6">
    <source>
        <dbReference type="ARBA" id="ARBA00022917"/>
    </source>
</evidence>
<feature type="coiled-coil region" evidence="10">
    <location>
        <begin position="539"/>
        <end position="566"/>
    </location>
</feature>
<proteinExistence type="inferred from homology"/>
<dbReference type="Gene3D" id="3.40.50.620">
    <property type="entry name" value="HUPs"/>
    <property type="match status" value="1"/>
</dbReference>
<dbReference type="FunFam" id="2.170.220.10:FF:000001">
    <property type="entry name" value="methionine--tRNA ligase, mitochondrial"/>
    <property type="match status" value="1"/>
</dbReference>
<evidence type="ECO:0000256" key="11">
    <source>
        <dbReference type="SAM" id="MobiDB-lite"/>
    </source>
</evidence>
<dbReference type="InterPro" id="IPR033911">
    <property type="entry name" value="MetRS_core"/>
</dbReference>
<dbReference type="AlphaFoldDB" id="A0A9P5ADL2"/>
<keyword evidence="7" id="KW-0030">Aminoacyl-tRNA synthetase</keyword>
<dbReference type="InterPro" id="IPR029033">
    <property type="entry name" value="His_PPase_superfam"/>
</dbReference>
<comment type="similarity">
    <text evidence="1">Belongs to the class-I aminoacyl-tRNA synthetase family.</text>
</comment>
<keyword evidence="12" id="KW-0812">Transmembrane</keyword>
<evidence type="ECO:0000256" key="10">
    <source>
        <dbReference type="SAM" id="Coils"/>
    </source>
</evidence>
<dbReference type="SUPFAM" id="SSF52374">
    <property type="entry name" value="Nucleotidylyl transferase"/>
    <property type="match status" value="1"/>
</dbReference>
<dbReference type="InterPro" id="IPR014758">
    <property type="entry name" value="Met-tRNA_synth"/>
</dbReference>
<keyword evidence="5" id="KW-0067">ATP-binding</keyword>
<dbReference type="OrthoDB" id="24670at2759"/>
<evidence type="ECO:0000256" key="2">
    <source>
        <dbReference type="ARBA" id="ARBA00012838"/>
    </source>
</evidence>
<dbReference type="InterPro" id="IPR009080">
    <property type="entry name" value="tRNAsynth_Ia_anticodon-bd"/>
</dbReference>
<dbReference type="GO" id="GO:0016747">
    <property type="term" value="F:acyltransferase activity, transferring groups other than amino-acyl groups"/>
    <property type="evidence" value="ECO:0007669"/>
    <property type="project" value="InterPro"/>
</dbReference>
<sequence length="1235" mass="139157">MVLADVLKRWQQINGKEAYLVTGTDEHGMKIQQAALKEGLPPKEFCDNNSNKFKDLAEQSDISHDFFIRTTDQEHKDVVQQFWLLLKARAPEGLGLYKGKHEGWYCVSDECFYPQDLVQPSIHPQTGRKMMVSTESGNEVEWVTEDTWFFPLSKYKEKLLKFYDENPDWIQPDHRMNEVRNWVKDHLEDLSVTRPATRLNWGIKDPEDPNNTIYVWVDALVNYLTTSGFGTKWQVGDEDTGIWPADIHVVGKDIIRFHAIYWPALLMAAGLPLPKKIVCHNHWTMSNQKMSKSLGNVVNPVFAIQRWSLDPLRYFLMKNGSFKGDMGYANESIAAIYEKHLQANIGNLFNRISRNRKGKWSTLEAVECARNGKFKGISKKIDDLKFFQLDRFLKGAPDAIRRDMDEINLSNALLGIFELLRETNRYLTDTEPWKIAKDSDPDAKIRLDWVIYRSAEALRIAGILLQPVMPSKASELLDGLGVKPERRTIEFARADSDLEYGAAPVDPKKHPNAFESLFPPVAGIEMPDAEVVAKMDGPKNRLGRIVQSLAQEAREAENKVTMKINQNIAISTSKAFLVPYEAHHVRQYHAWMQDPDIQEATASEPMTLDEEFENQQSWRISSDKLTFIVCAPVTQGVSLVKAGTADADPLMRGDINFFLYPFESDDEDTETNTEGWVTGEVDVMIASPSHRGQGLGQAAVCALLVYIQKHLDGILAEYGAEELKGLMVKIKEGNKGSRALFEKLGFVQKGEVNYFGEILMTIEWDEVLRRDWWKRAEVEFREVSRHGDRTTKWYGAQSLTSLGAEQNFQVGRDYRDRYLASDSQYRILGISEDEYKPSQIFASAPDQGILMNTATAFLQGFYPPLADLDPEIASQTLNNGSKSQAPLDGYQYVRLHTINDNSPDTIWIKGDDACPKYVTASKSFMKSDVFAQREKDTKEFYERFYDMLSDGVYNLRPENMTYKNAYNIFDLVNVARIHNSTSPARNVSDEDLLQLRTLADSAELGQNWNESDPARAIGAETLSGAILNQLNQTVTSEGKLKFSLFAGSYDTFLAFFGLADLLDVSPNFYGLPDYASTMAFELFTDDTTDKFPSNPEVDLRVRWLFRNSTAGELETYPLFGTGEDSLPWSKFVTEIEKRAITDVGDWCTKCGSDEDFCAAYKDDDDESAEGESQESEKKGGMSNAVAGVIGAMVTLGVVAIVGAAAFVVMIRKRTSPTGEKGSIHSSSTVGNVAKV</sequence>
<dbReference type="InterPro" id="IPR041872">
    <property type="entry name" value="Anticodon_Met"/>
</dbReference>
<dbReference type="CDD" id="cd00814">
    <property type="entry name" value="MetRS_core"/>
    <property type="match status" value="1"/>
</dbReference>
<evidence type="ECO:0000256" key="12">
    <source>
        <dbReference type="SAM" id="Phobius"/>
    </source>
</evidence>
<keyword evidence="12" id="KW-0472">Membrane</keyword>
<reference evidence="14" key="2">
    <citation type="submission" date="2020-02" db="EMBL/GenBank/DDBJ databases">
        <title>Identification and distribution of gene clusters putatively required for synthesis of sphingolipid metabolism inhibitors in phylogenetically diverse species of the filamentous fungus Fusarium.</title>
        <authorList>
            <person name="Kim H.-S."/>
            <person name="Busman M."/>
            <person name="Brown D.W."/>
            <person name="Divon H."/>
            <person name="Uhlig S."/>
            <person name="Proctor R.H."/>
        </authorList>
    </citation>
    <scope>NUCLEOTIDE SEQUENCE</scope>
    <source>
        <strain evidence="14">NRRL 25174</strain>
    </source>
</reference>
<dbReference type="PROSITE" id="PS51186">
    <property type="entry name" value="GNAT"/>
    <property type="match status" value="1"/>
</dbReference>
<evidence type="ECO:0000256" key="1">
    <source>
        <dbReference type="ARBA" id="ARBA00005594"/>
    </source>
</evidence>
<dbReference type="InterPro" id="IPR023457">
    <property type="entry name" value="Met-tRNA_synth_2"/>
</dbReference>
<feature type="compositionally biased region" description="Polar residues" evidence="11">
    <location>
        <begin position="1223"/>
        <end position="1235"/>
    </location>
</feature>
<dbReference type="SUPFAM" id="SSF53254">
    <property type="entry name" value="Phosphoglycerate mutase-like"/>
    <property type="match status" value="1"/>
</dbReference>
<gene>
    <name evidence="14" type="ORF">FBEOM_9507</name>
</gene>
<evidence type="ECO:0000256" key="4">
    <source>
        <dbReference type="ARBA" id="ARBA00022741"/>
    </source>
</evidence>
<dbReference type="PANTHER" id="PTHR43326">
    <property type="entry name" value="METHIONYL-TRNA SYNTHETASE"/>
    <property type="match status" value="1"/>
</dbReference>
<dbReference type="SUPFAM" id="SSF55729">
    <property type="entry name" value="Acyl-CoA N-acyltransferases (Nat)"/>
    <property type="match status" value="1"/>
</dbReference>
<reference evidence="14" key="1">
    <citation type="journal article" date="2017" name="Mycologia">
        <title>Fusarium algeriense, sp. nov., a novel toxigenic crown rot pathogen of durum wheat from Algeria is nested in the Fusarium burgessii species complex.</title>
        <authorList>
            <person name="Laraba I."/>
            <person name="Keddad A."/>
            <person name="Boureghda H."/>
            <person name="Abdallah N."/>
            <person name="Vaughan M.M."/>
            <person name="Proctor R.H."/>
            <person name="Busman M."/>
            <person name="O'Donnell K."/>
        </authorList>
    </citation>
    <scope>NUCLEOTIDE SEQUENCE</scope>
    <source>
        <strain evidence="14">NRRL 25174</strain>
    </source>
</reference>
<dbReference type="Pfam" id="PF13302">
    <property type="entry name" value="Acetyltransf_3"/>
    <property type="match status" value="1"/>
</dbReference>
<evidence type="ECO:0000256" key="3">
    <source>
        <dbReference type="ARBA" id="ARBA00022598"/>
    </source>
</evidence>
<feature type="compositionally biased region" description="Acidic residues" evidence="11">
    <location>
        <begin position="1162"/>
        <end position="1173"/>
    </location>
</feature>
<dbReference type="GO" id="GO:0005739">
    <property type="term" value="C:mitochondrion"/>
    <property type="evidence" value="ECO:0007669"/>
    <property type="project" value="UniProtKB-ARBA"/>
</dbReference>
<protein>
    <recommendedName>
        <fullName evidence="9">Probable methionine--tRNA ligase, mitochondrial</fullName>
        <ecNumber evidence="2">6.1.1.10</ecNumber>
    </recommendedName>
</protein>
<dbReference type="Gene3D" id="1.10.730.10">
    <property type="entry name" value="Isoleucyl-tRNA Synthetase, Domain 1"/>
    <property type="match status" value="1"/>
</dbReference>
<dbReference type="SUPFAM" id="SSF47323">
    <property type="entry name" value="Anticodon-binding domain of a subclass of class I aminoacyl-tRNA synthetases"/>
    <property type="match status" value="1"/>
</dbReference>
<dbReference type="NCBIfam" id="TIGR00398">
    <property type="entry name" value="metG"/>
    <property type="match status" value="1"/>
</dbReference>
<dbReference type="Proteomes" id="UP000730481">
    <property type="component" value="Unassembled WGS sequence"/>
</dbReference>
<dbReference type="GO" id="GO:0005524">
    <property type="term" value="F:ATP binding"/>
    <property type="evidence" value="ECO:0007669"/>
    <property type="project" value="UniProtKB-KW"/>
</dbReference>
<dbReference type="Gene3D" id="3.40.50.1240">
    <property type="entry name" value="Phosphoglycerate mutase-like"/>
    <property type="match status" value="1"/>
</dbReference>
<dbReference type="InterPro" id="IPR015413">
    <property type="entry name" value="Methionyl/Leucyl_tRNA_Synth"/>
</dbReference>
<evidence type="ECO:0000256" key="5">
    <source>
        <dbReference type="ARBA" id="ARBA00022840"/>
    </source>
</evidence>
<keyword evidence="15" id="KW-1185">Reference proteome</keyword>
<evidence type="ECO:0000256" key="8">
    <source>
        <dbReference type="ARBA" id="ARBA00047364"/>
    </source>
</evidence>
<dbReference type="Gene3D" id="3.40.630.30">
    <property type="match status" value="1"/>
</dbReference>
<dbReference type="InterPro" id="IPR014729">
    <property type="entry name" value="Rossmann-like_a/b/a_fold"/>
</dbReference>
<dbReference type="PANTHER" id="PTHR43326:SF1">
    <property type="entry name" value="METHIONINE--TRNA LIGASE, MITOCHONDRIAL"/>
    <property type="match status" value="1"/>
</dbReference>
<keyword evidence="10" id="KW-0175">Coiled coil</keyword>
<keyword evidence="4" id="KW-0547">Nucleotide-binding</keyword>
<evidence type="ECO:0000256" key="7">
    <source>
        <dbReference type="ARBA" id="ARBA00023146"/>
    </source>
</evidence>
<dbReference type="CDD" id="cd07957">
    <property type="entry name" value="Anticodon_Ia_Met"/>
    <property type="match status" value="1"/>
</dbReference>
<dbReference type="Gene3D" id="2.170.220.10">
    <property type="match status" value="1"/>
</dbReference>